<accession>A0A2N9L3Y1</accession>
<evidence type="ECO:0000313" key="3">
    <source>
        <dbReference type="Proteomes" id="UP000239735"/>
    </source>
</evidence>
<sequence>MRRGFGLTQEVATRRALLRALKRAPKQFNAAELDSVLVTEYPRSLIVMREMANHWGLKPGGFALAKACTRMLEPDGQKYLQQWCGYRTIGDSVYRFKKEWSTGEIGKNEMPIRGRTRQFFRGNPCDRTPCIAAFTSLCVMIVGAGGTRSLIGVFLNQQPVFPFSPSAFQASLQTSIFQARDPTTGAAMSPIKRSDVKSHLHSPLVTKIHLVQPESQPDATGYSDGEPEAIKADPSGFAQDFVAEHSSSGVAVAPTDPTTGSIGQQAPAVSESAQT</sequence>
<feature type="region of interest" description="Disordered" evidence="1">
    <location>
        <begin position="213"/>
        <end position="275"/>
    </location>
</feature>
<dbReference type="AlphaFoldDB" id="A0A2N9L3Y1"/>
<dbReference type="Proteomes" id="UP000239735">
    <property type="component" value="Unassembled WGS sequence"/>
</dbReference>
<gene>
    <name evidence="2" type="ORF">SBA5_1100033</name>
</gene>
<name>A0A2N9L3Y1_9BACT</name>
<evidence type="ECO:0000256" key="1">
    <source>
        <dbReference type="SAM" id="MobiDB-lite"/>
    </source>
</evidence>
<reference evidence="3" key="1">
    <citation type="submission" date="2018-02" db="EMBL/GenBank/DDBJ databases">
        <authorList>
            <person name="Hausmann B."/>
        </authorList>
    </citation>
    <scope>NUCLEOTIDE SEQUENCE [LARGE SCALE GENOMIC DNA]</scope>
    <source>
        <strain evidence="3">Peat soil MAG SbA5</strain>
    </source>
</reference>
<evidence type="ECO:0000313" key="2">
    <source>
        <dbReference type="EMBL" id="SPE17853.1"/>
    </source>
</evidence>
<proteinExistence type="predicted"/>
<protein>
    <submittedName>
        <fullName evidence="2">Uncharacterized protein</fullName>
    </submittedName>
</protein>
<dbReference type="EMBL" id="OKRB01000014">
    <property type="protein sequence ID" value="SPE17853.1"/>
    <property type="molecule type" value="Genomic_DNA"/>
</dbReference>
<organism evidence="2 3">
    <name type="scientific">Candidatus Sulfuritelmatomonas gaucii</name>
    <dbReference type="NCBI Taxonomy" id="2043161"/>
    <lineage>
        <taxon>Bacteria</taxon>
        <taxon>Pseudomonadati</taxon>
        <taxon>Acidobacteriota</taxon>
        <taxon>Terriglobia</taxon>
        <taxon>Terriglobales</taxon>
        <taxon>Acidobacteriaceae</taxon>
        <taxon>Candidatus Sulfuritelmatomonas</taxon>
    </lineage>
</organism>